<comment type="caution">
    <text evidence="1">The sequence shown here is derived from an EMBL/GenBank/DDBJ whole genome shotgun (WGS) entry which is preliminary data.</text>
</comment>
<dbReference type="AlphaFoldDB" id="A0A9P4MMC2"/>
<evidence type="ECO:0000313" key="2">
    <source>
        <dbReference type="Proteomes" id="UP000799536"/>
    </source>
</evidence>
<sequence length="183" mass="21228">MRPGRTLLKWLCYLPELLLLYPLILRPSFALFVPRFRSCAMGPFIITLLSQLSSFSQEIEDFKNFKHFRARTCSTSKILETTKKALAKMESEPAEWLQAPAKDYMQCLDKAKTLLYGEWFLLLLGQINAFTVYYEILQQDKQSFAGRPKQRRNERQRVRDTTADLFTAVGKEVFLLCTIAVSV</sequence>
<reference evidence="1" key="1">
    <citation type="journal article" date="2020" name="Stud. Mycol.">
        <title>101 Dothideomycetes genomes: a test case for predicting lifestyles and emergence of pathogens.</title>
        <authorList>
            <person name="Haridas S."/>
            <person name="Albert R."/>
            <person name="Binder M."/>
            <person name="Bloem J."/>
            <person name="Labutti K."/>
            <person name="Salamov A."/>
            <person name="Andreopoulos B."/>
            <person name="Baker S."/>
            <person name="Barry K."/>
            <person name="Bills G."/>
            <person name="Bluhm B."/>
            <person name="Cannon C."/>
            <person name="Castanera R."/>
            <person name="Culley D."/>
            <person name="Daum C."/>
            <person name="Ezra D."/>
            <person name="Gonzalez J."/>
            <person name="Henrissat B."/>
            <person name="Kuo A."/>
            <person name="Liang C."/>
            <person name="Lipzen A."/>
            <person name="Lutzoni F."/>
            <person name="Magnuson J."/>
            <person name="Mondo S."/>
            <person name="Nolan M."/>
            <person name="Ohm R."/>
            <person name="Pangilinan J."/>
            <person name="Park H.-J."/>
            <person name="Ramirez L."/>
            <person name="Alfaro M."/>
            <person name="Sun H."/>
            <person name="Tritt A."/>
            <person name="Yoshinaga Y."/>
            <person name="Zwiers L.-H."/>
            <person name="Turgeon B."/>
            <person name="Goodwin S."/>
            <person name="Spatafora J."/>
            <person name="Crous P."/>
            <person name="Grigoriev I."/>
        </authorList>
    </citation>
    <scope>NUCLEOTIDE SEQUENCE</scope>
    <source>
        <strain evidence="1">ATCC 74209</strain>
    </source>
</reference>
<keyword evidence="2" id="KW-1185">Reference proteome</keyword>
<proteinExistence type="predicted"/>
<dbReference type="EMBL" id="ML994608">
    <property type="protein sequence ID" value="KAF2195936.1"/>
    <property type="molecule type" value="Genomic_DNA"/>
</dbReference>
<dbReference type="OrthoDB" id="4540678at2759"/>
<accession>A0A9P4MMC2</accession>
<evidence type="ECO:0000313" key="1">
    <source>
        <dbReference type="EMBL" id="KAF2195936.1"/>
    </source>
</evidence>
<dbReference type="Proteomes" id="UP000799536">
    <property type="component" value="Unassembled WGS sequence"/>
</dbReference>
<gene>
    <name evidence="1" type="ORF">GQ43DRAFT_296906</name>
</gene>
<organism evidence="1 2">
    <name type="scientific">Delitschia confertaspora ATCC 74209</name>
    <dbReference type="NCBI Taxonomy" id="1513339"/>
    <lineage>
        <taxon>Eukaryota</taxon>
        <taxon>Fungi</taxon>
        <taxon>Dikarya</taxon>
        <taxon>Ascomycota</taxon>
        <taxon>Pezizomycotina</taxon>
        <taxon>Dothideomycetes</taxon>
        <taxon>Pleosporomycetidae</taxon>
        <taxon>Pleosporales</taxon>
        <taxon>Delitschiaceae</taxon>
        <taxon>Delitschia</taxon>
    </lineage>
</organism>
<protein>
    <submittedName>
        <fullName evidence="1">Uncharacterized protein</fullName>
    </submittedName>
</protein>
<name>A0A9P4MMC2_9PLEO</name>